<evidence type="ECO:0000313" key="7">
    <source>
        <dbReference type="EMBL" id="CAI8049783.1"/>
    </source>
</evidence>
<accession>A0AA35TKF6</accession>
<dbReference type="Pfam" id="PF00002">
    <property type="entry name" value="7tm_2"/>
    <property type="match status" value="1"/>
</dbReference>
<keyword evidence="2 5" id="KW-0812">Transmembrane</keyword>
<feature type="transmembrane region" description="Helical" evidence="5">
    <location>
        <begin position="105"/>
        <end position="129"/>
    </location>
</feature>
<evidence type="ECO:0000313" key="8">
    <source>
        <dbReference type="Proteomes" id="UP001174909"/>
    </source>
</evidence>
<keyword evidence="3 5" id="KW-1133">Transmembrane helix</keyword>
<evidence type="ECO:0000256" key="4">
    <source>
        <dbReference type="ARBA" id="ARBA00023136"/>
    </source>
</evidence>
<dbReference type="GO" id="GO:0004930">
    <property type="term" value="F:G protein-coupled receptor activity"/>
    <property type="evidence" value="ECO:0007669"/>
    <property type="project" value="InterPro"/>
</dbReference>
<proteinExistence type="predicted"/>
<protein>
    <submittedName>
        <fullName evidence="7">G-protein coupled receptor 157</fullName>
    </submittedName>
</protein>
<keyword evidence="7" id="KW-0675">Receptor</keyword>
<dbReference type="PROSITE" id="PS50261">
    <property type="entry name" value="G_PROTEIN_RECEP_F2_4"/>
    <property type="match status" value="1"/>
</dbReference>
<feature type="transmembrane region" description="Helical" evidence="5">
    <location>
        <begin position="244"/>
        <end position="267"/>
    </location>
</feature>
<dbReference type="EMBL" id="CASHTH010003817">
    <property type="protein sequence ID" value="CAI8049783.1"/>
    <property type="molecule type" value="Genomic_DNA"/>
</dbReference>
<feature type="transmembrane region" description="Helical" evidence="5">
    <location>
        <begin position="6"/>
        <end position="35"/>
    </location>
</feature>
<sequence>MTDEAGFILALKVVSGITCLLSILGAGLIIATYVAFRDLRTVARQQLVNLSLADMTVAASHFVGLAALQVENYETPHNSDGNGSGNAFNYSTAEQDTLCKVQGGFTMLGTLASFLWTLALGFYMLMVIVLKRTDVARYLLFFYYPICWGVPLTLTLWFGLVKPTYLGFGEGADIGWCYIRVVQKSNGNVDHSTTVLAEVLGYELWFYVTFVSLAAIYITMLFYLKYKGMKIKKHWKYTDLKLVLVPLIFILLRMWSGIIDILHYATLGDKSPRNLDDTGGFYALVLLAGVGDSAQGLANAVLFCAFTRQVRNRLLETARSHLCCFCPDSYLRLRTSERFSDMVVHEATTQLDGDSVCEETVRQHTDGYWETSLILDNIPEKYGT</sequence>
<evidence type="ECO:0000256" key="5">
    <source>
        <dbReference type="SAM" id="Phobius"/>
    </source>
</evidence>
<dbReference type="AlphaFoldDB" id="A0AA35TKF6"/>
<feature type="transmembrane region" description="Helical" evidence="5">
    <location>
        <begin position="279"/>
        <end position="306"/>
    </location>
</feature>
<dbReference type="GO" id="GO:0005886">
    <property type="term" value="C:plasma membrane"/>
    <property type="evidence" value="ECO:0007669"/>
    <property type="project" value="TreeGrafter"/>
</dbReference>
<feature type="transmembrane region" description="Helical" evidence="5">
    <location>
        <begin position="204"/>
        <end position="224"/>
    </location>
</feature>
<evidence type="ECO:0000256" key="1">
    <source>
        <dbReference type="ARBA" id="ARBA00004141"/>
    </source>
</evidence>
<keyword evidence="8" id="KW-1185">Reference proteome</keyword>
<evidence type="ECO:0000259" key="6">
    <source>
        <dbReference type="PROSITE" id="PS50261"/>
    </source>
</evidence>
<comment type="caution">
    <text evidence="7">The sequence shown here is derived from an EMBL/GenBank/DDBJ whole genome shotgun (WGS) entry which is preliminary data.</text>
</comment>
<dbReference type="Proteomes" id="UP001174909">
    <property type="component" value="Unassembled WGS sequence"/>
</dbReference>
<feature type="transmembrane region" description="Helical" evidence="5">
    <location>
        <begin position="141"/>
        <end position="160"/>
    </location>
</feature>
<feature type="transmembrane region" description="Helical" evidence="5">
    <location>
        <begin position="47"/>
        <end position="68"/>
    </location>
</feature>
<dbReference type="GO" id="GO:0007166">
    <property type="term" value="P:cell surface receptor signaling pathway"/>
    <property type="evidence" value="ECO:0007669"/>
    <property type="project" value="InterPro"/>
</dbReference>
<dbReference type="SUPFAM" id="SSF81321">
    <property type="entry name" value="Family A G protein-coupled receptor-like"/>
    <property type="match status" value="1"/>
</dbReference>
<dbReference type="PANTHER" id="PTHR23112">
    <property type="entry name" value="G PROTEIN-COUPLED RECEPTOR 157-RELATED"/>
    <property type="match status" value="1"/>
</dbReference>
<evidence type="ECO:0000256" key="3">
    <source>
        <dbReference type="ARBA" id="ARBA00022989"/>
    </source>
</evidence>
<keyword evidence="4 5" id="KW-0472">Membrane</keyword>
<dbReference type="PANTHER" id="PTHR23112:SF47">
    <property type="entry name" value="G-PROTEIN COUPLED RECEPTOR 157"/>
    <property type="match status" value="1"/>
</dbReference>
<feature type="domain" description="G-protein coupled receptors family 2 profile 2" evidence="6">
    <location>
        <begin position="11"/>
        <end position="307"/>
    </location>
</feature>
<gene>
    <name evidence="7" type="ORF">GBAR_LOCUS27406</name>
</gene>
<name>A0AA35TKF6_GEOBA</name>
<dbReference type="InterPro" id="IPR017981">
    <property type="entry name" value="GPCR_2-like_7TM"/>
</dbReference>
<dbReference type="GO" id="GO:0007189">
    <property type="term" value="P:adenylate cyclase-activating G protein-coupled receptor signaling pathway"/>
    <property type="evidence" value="ECO:0007669"/>
    <property type="project" value="TreeGrafter"/>
</dbReference>
<dbReference type="InterPro" id="IPR000832">
    <property type="entry name" value="GPCR_2_secretin-like"/>
</dbReference>
<organism evidence="7 8">
    <name type="scientific">Geodia barretti</name>
    <name type="common">Barrett's horny sponge</name>
    <dbReference type="NCBI Taxonomy" id="519541"/>
    <lineage>
        <taxon>Eukaryota</taxon>
        <taxon>Metazoa</taxon>
        <taxon>Porifera</taxon>
        <taxon>Demospongiae</taxon>
        <taxon>Heteroscleromorpha</taxon>
        <taxon>Tetractinellida</taxon>
        <taxon>Astrophorina</taxon>
        <taxon>Geodiidae</taxon>
        <taxon>Geodia</taxon>
    </lineage>
</organism>
<evidence type="ECO:0000256" key="2">
    <source>
        <dbReference type="ARBA" id="ARBA00022692"/>
    </source>
</evidence>
<reference evidence="7" key="1">
    <citation type="submission" date="2023-03" db="EMBL/GenBank/DDBJ databases">
        <authorList>
            <person name="Steffen K."/>
            <person name="Cardenas P."/>
        </authorList>
    </citation>
    <scope>NUCLEOTIDE SEQUENCE</scope>
</reference>
<dbReference type="Gene3D" id="1.20.1070.10">
    <property type="entry name" value="Rhodopsin 7-helix transmembrane proteins"/>
    <property type="match status" value="1"/>
</dbReference>
<comment type="subcellular location">
    <subcellularLocation>
        <location evidence="1">Membrane</location>
        <topology evidence="1">Multi-pass membrane protein</topology>
    </subcellularLocation>
</comment>